<evidence type="ECO:0008006" key="3">
    <source>
        <dbReference type="Google" id="ProtNLM"/>
    </source>
</evidence>
<accession>A0A223KSQ3</accession>
<name>A0A223KSQ3_9BACI</name>
<dbReference type="Proteomes" id="UP000215224">
    <property type="component" value="Chromosome"/>
</dbReference>
<reference evidence="1 2" key="1">
    <citation type="submission" date="2016-12" db="EMBL/GenBank/DDBJ databases">
        <title>The whole genome sequencing and assembly of Bacillus cohnii DSM 6307T strain.</title>
        <authorList>
            <person name="Lee Y.-J."/>
            <person name="Yi H."/>
            <person name="Bahn Y.-S."/>
            <person name="Kim J.F."/>
            <person name="Lee D.-W."/>
        </authorList>
    </citation>
    <scope>NUCLEOTIDE SEQUENCE [LARGE SCALE GENOMIC DNA]</scope>
    <source>
        <strain evidence="1 2">DSM 6307</strain>
    </source>
</reference>
<dbReference type="EMBL" id="CP018866">
    <property type="protein sequence ID" value="AST92374.1"/>
    <property type="molecule type" value="Genomic_DNA"/>
</dbReference>
<proteinExistence type="predicted"/>
<sequence length="205" mass="23980">MLFHYHFWTPYVEETEKFYKDLGFVVTLRTGKYEGEFQAFHPPLTWDDFREKKILFRIIEMRKGSINITFGFGKEVKFDHIGFLISEEDHESFCTRAKQLNWDVNVGERRTFLSTPYGFKVELQTDSSVIEGGNIRLKYIQIGTTKKGLEQDLYTIFQKTMNCILSSQSKELLMKEAVFDGVANLKIVDPNGVRLLGMLDEYDKK</sequence>
<dbReference type="Gene3D" id="3.10.180.10">
    <property type="entry name" value="2,3-Dihydroxybiphenyl 1,2-Dioxygenase, domain 1"/>
    <property type="match status" value="1"/>
</dbReference>
<dbReference type="STRING" id="1314751.GCA_001591425_01610"/>
<dbReference type="AlphaFoldDB" id="A0A223KSQ3"/>
<protein>
    <recommendedName>
        <fullName evidence="3">VOC domain-containing protein</fullName>
    </recommendedName>
</protein>
<keyword evidence="2" id="KW-1185">Reference proteome</keyword>
<dbReference type="RefSeq" id="WP_066414452.1">
    <property type="nucleotide sequence ID" value="NZ_CP018866.1"/>
</dbReference>
<evidence type="ECO:0000313" key="1">
    <source>
        <dbReference type="EMBL" id="AST92374.1"/>
    </source>
</evidence>
<dbReference type="InterPro" id="IPR029068">
    <property type="entry name" value="Glyas_Bleomycin-R_OHBP_Dase"/>
</dbReference>
<dbReference type="SUPFAM" id="SSF54593">
    <property type="entry name" value="Glyoxalase/Bleomycin resistance protein/Dihydroxybiphenyl dioxygenase"/>
    <property type="match status" value="1"/>
</dbReference>
<dbReference type="KEGG" id="bcoh:BC6307_14280"/>
<organism evidence="1 2">
    <name type="scientific">Sutcliffiella cohnii</name>
    <dbReference type="NCBI Taxonomy" id="33932"/>
    <lineage>
        <taxon>Bacteria</taxon>
        <taxon>Bacillati</taxon>
        <taxon>Bacillota</taxon>
        <taxon>Bacilli</taxon>
        <taxon>Bacillales</taxon>
        <taxon>Bacillaceae</taxon>
        <taxon>Sutcliffiella</taxon>
    </lineage>
</organism>
<gene>
    <name evidence="1" type="ORF">BC6307_14280</name>
</gene>
<evidence type="ECO:0000313" key="2">
    <source>
        <dbReference type="Proteomes" id="UP000215224"/>
    </source>
</evidence>